<dbReference type="GO" id="GO:0003677">
    <property type="term" value="F:DNA binding"/>
    <property type="evidence" value="ECO:0007669"/>
    <property type="project" value="UniProtKB-KW"/>
</dbReference>
<dbReference type="InterPro" id="IPR036388">
    <property type="entry name" value="WH-like_DNA-bd_sf"/>
</dbReference>
<dbReference type="EMBL" id="FNIA01000010">
    <property type="protein sequence ID" value="SDM94429.1"/>
    <property type="molecule type" value="Genomic_DNA"/>
</dbReference>
<evidence type="ECO:0000313" key="4">
    <source>
        <dbReference type="Proteomes" id="UP000199370"/>
    </source>
</evidence>
<evidence type="ECO:0000313" key="3">
    <source>
        <dbReference type="EMBL" id="SDM94429.1"/>
    </source>
</evidence>
<dbReference type="InterPro" id="IPR036390">
    <property type="entry name" value="WH_DNA-bd_sf"/>
</dbReference>
<keyword evidence="3" id="KW-0238">DNA-binding</keyword>
<proteinExistence type="predicted"/>
<feature type="domain" description="DUF7351" evidence="2">
    <location>
        <begin position="111"/>
        <end position="297"/>
    </location>
</feature>
<dbReference type="Pfam" id="PF24042">
    <property type="entry name" value="DUF7351"/>
    <property type="match status" value="1"/>
</dbReference>
<gene>
    <name evidence="3" type="ORF">SAMN05192554_11043</name>
</gene>
<evidence type="ECO:0000259" key="2">
    <source>
        <dbReference type="Pfam" id="PF24042"/>
    </source>
</evidence>
<sequence>MPDPETDTDDEPAPADAFAALSDPVRLDILDALTEHHRDEGHDPIGFAALRRRVGVRDSGRFRYHLNQLRARFVERTDDGYRLTATGARVAGAILAGTYTESVSLGPAELDSTCPFCGTPAVATVREGQCVVSCAEDHPLFSWHVPANATTDATLAEVVDLAELLAFQAIEQALAGVCTQCYDSVETTVGDPSEPGFRAACDTCPARLVGPITFPLLVDPDVAGWCRAHGYTLREDHVWEFPFVGDDASVEAVDARDAESATDAADGCTTADGGELVVTVAIDDDSLTATLDADGRVVAVAEN</sequence>
<keyword evidence="4" id="KW-1185">Reference proteome</keyword>
<feature type="domain" description="DUF7347" evidence="1">
    <location>
        <begin position="14"/>
        <end position="94"/>
    </location>
</feature>
<dbReference type="OrthoDB" id="8482at2157"/>
<dbReference type="InterPro" id="IPR055771">
    <property type="entry name" value="DUF7347"/>
</dbReference>
<accession>A0A1G9XCB6</accession>
<dbReference type="CDD" id="cd00090">
    <property type="entry name" value="HTH_ARSR"/>
    <property type="match status" value="1"/>
</dbReference>
<organism evidence="3 4">
    <name type="scientific">Haloarchaeobius iranensis</name>
    <dbReference type="NCBI Taxonomy" id="996166"/>
    <lineage>
        <taxon>Archaea</taxon>
        <taxon>Methanobacteriati</taxon>
        <taxon>Methanobacteriota</taxon>
        <taxon>Stenosarchaea group</taxon>
        <taxon>Halobacteria</taxon>
        <taxon>Halobacteriales</taxon>
        <taxon>Halorubellaceae</taxon>
        <taxon>Haloarchaeobius</taxon>
    </lineage>
</organism>
<dbReference type="SUPFAM" id="SSF46785">
    <property type="entry name" value="Winged helix' DNA-binding domain"/>
    <property type="match status" value="1"/>
</dbReference>
<dbReference type="STRING" id="996166.SAMN05192554_11043"/>
<dbReference type="Proteomes" id="UP000199370">
    <property type="component" value="Unassembled WGS sequence"/>
</dbReference>
<name>A0A1G9XCB6_9EURY</name>
<protein>
    <submittedName>
        <fullName evidence="3">DNA-binding transcriptional regulator, ArsR family</fullName>
    </submittedName>
</protein>
<dbReference type="InterPro" id="IPR055775">
    <property type="entry name" value="DUF7351"/>
</dbReference>
<dbReference type="InterPro" id="IPR011991">
    <property type="entry name" value="ArsR-like_HTH"/>
</dbReference>
<dbReference type="AlphaFoldDB" id="A0A1G9XCB6"/>
<evidence type="ECO:0000259" key="1">
    <source>
        <dbReference type="Pfam" id="PF24038"/>
    </source>
</evidence>
<dbReference type="RefSeq" id="WP_089733587.1">
    <property type="nucleotide sequence ID" value="NZ_FNIA01000010.1"/>
</dbReference>
<dbReference type="Gene3D" id="1.10.10.10">
    <property type="entry name" value="Winged helix-like DNA-binding domain superfamily/Winged helix DNA-binding domain"/>
    <property type="match status" value="1"/>
</dbReference>
<reference evidence="3 4" key="1">
    <citation type="submission" date="2016-10" db="EMBL/GenBank/DDBJ databases">
        <authorList>
            <person name="de Groot N.N."/>
        </authorList>
    </citation>
    <scope>NUCLEOTIDE SEQUENCE [LARGE SCALE GENOMIC DNA]</scope>
    <source>
        <strain evidence="4">EB21,IBRC-M 10013,KCTC 4048</strain>
    </source>
</reference>
<dbReference type="Pfam" id="PF24038">
    <property type="entry name" value="DUF7347"/>
    <property type="match status" value="1"/>
</dbReference>